<keyword evidence="3" id="KW-0479">Metal-binding</keyword>
<evidence type="ECO:0000256" key="1">
    <source>
        <dbReference type="ARBA" id="ARBA00001946"/>
    </source>
</evidence>
<reference evidence="5 6" key="1">
    <citation type="submission" date="2018-06" db="EMBL/GenBank/DDBJ databases">
        <title>Genomic Encyclopedia of Archaeal and Bacterial Type Strains, Phase II (KMG-II): from individual species to whole genera.</title>
        <authorList>
            <person name="Goeker M."/>
        </authorList>
    </citation>
    <scope>NUCLEOTIDE SEQUENCE [LARGE SCALE GENOMIC DNA]</scope>
    <source>
        <strain evidence="5 6">DSM 22009</strain>
    </source>
</reference>
<name>A0A2W7MWP5_9RHOB</name>
<dbReference type="Pfam" id="PF00702">
    <property type="entry name" value="Hydrolase"/>
    <property type="match status" value="1"/>
</dbReference>
<proteinExistence type="inferred from homology"/>
<dbReference type="Gene3D" id="1.10.150.240">
    <property type="entry name" value="Putative phosphatase, domain 2"/>
    <property type="match status" value="1"/>
</dbReference>
<gene>
    <name evidence="5" type="ORF">LX81_03740</name>
</gene>
<dbReference type="NCBIfam" id="TIGR01509">
    <property type="entry name" value="HAD-SF-IA-v3"/>
    <property type="match status" value="1"/>
</dbReference>
<dbReference type="Gene3D" id="3.40.50.1000">
    <property type="entry name" value="HAD superfamily/HAD-like"/>
    <property type="match status" value="1"/>
</dbReference>
<comment type="caution">
    <text evidence="5">The sequence shown here is derived from an EMBL/GenBank/DDBJ whole genome shotgun (WGS) entry which is preliminary data.</text>
</comment>
<dbReference type="SFLD" id="SFLDG01129">
    <property type="entry name" value="C1.5:_HAD__Beta-PGM__Phosphata"/>
    <property type="match status" value="1"/>
</dbReference>
<dbReference type="GO" id="GO:0016787">
    <property type="term" value="F:hydrolase activity"/>
    <property type="evidence" value="ECO:0007669"/>
    <property type="project" value="UniProtKB-KW"/>
</dbReference>
<dbReference type="Proteomes" id="UP000248916">
    <property type="component" value="Unassembled WGS sequence"/>
</dbReference>
<protein>
    <submittedName>
        <fullName evidence="5">HAD superfamily hydrolase (TIGR01509 family)</fullName>
    </submittedName>
</protein>
<evidence type="ECO:0000256" key="3">
    <source>
        <dbReference type="ARBA" id="ARBA00022723"/>
    </source>
</evidence>
<accession>A0A2W7MWP5</accession>
<comment type="similarity">
    <text evidence="2">Belongs to the HAD-like hydrolase superfamily. CbbY/CbbZ/Gph/YieH family.</text>
</comment>
<dbReference type="AlphaFoldDB" id="A0A2W7MWP5"/>
<dbReference type="InterPro" id="IPR051600">
    <property type="entry name" value="Beta-PGM-like"/>
</dbReference>
<dbReference type="CDD" id="cd07526">
    <property type="entry name" value="HAD_BPGM_like"/>
    <property type="match status" value="1"/>
</dbReference>
<dbReference type="InterPro" id="IPR023214">
    <property type="entry name" value="HAD_sf"/>
</dbReference>
<organism evidence="5 6">
    <name type="scientific">Palleronia aestuarii</name>
    <dbReference type="NCBI Taxonomy" id="568105"/>
    <lineage>
        <taxon>Bacteria</taxon>
        <taxon>Pseudomonadati</taxon>
        <taxon>Pseudomonadota</taxon>
        <taxon>Alphaproteobacteria</taxon>
        <taxon>Rhodobacterales</taxon>
        <taxon>Roseobacteraceae</taxon>
        <taxon>Palleronia</taxon>
    </lineage>
</organism>
<keyword evidence="6" id="KW-1185">Reference proteome</keyword>
<dbReference type="InterPro" id="IPR023198">
    <property type="entry name" value="PGP-like_dom2"/>
</dbReference>
<keyword evidence="4" id="KW-0460">Magnesium</keyword>
<evidence type="ECO:0000313" key="6">
    <source>
        <dbReference type="Proteomes" id="UP000248916"/>
    </source>
</evidence>
<dbReference type="RefSeq" id="WP_111538762.1">
    <property type="nucleotide sequence ID" value="NZ_QKZL01000026.1"/>
</dbReference>
<dbReference type="InterPro" id="IPR006439">
    <property type="entry name" value="HAD-SF_hydro_IA"/>
</dbReference>
<dbReference type="SUPFAM" id="SSF56784">
    <property type="entry name" value="HAD-like"/>
    <property type="match status" value="1"/>
</dbReference>
<dbReference type="InterPro" id="IPR036412">
    <property type="entry name" value="HAD-like_sf"/>
</dbReference>
<sequence>MIVFDCDGVLVDSEILSCGTDAELMRSAGHEITLEDLVAGYIGWPKRAIWDDIAARRGTPWPDGLFELATSRLMERIEDELVAVAGVAKALDRIPDPKAVASSSGVAKLHASLARCGLTHYFDERIFSAQQVARGKPAPDIFLFAAEQSGVAPRDCLVIEDSAAGVTAARATGMPAIGFTGASHTYPGHADALLDAGAVTVIADMRELPAQIDRFRRAGSAASD</sequence>
<dbReference type="PANTHER" id="PTHR46193">
    <property type="entry name" value="6-PHOSPHOGLUCONATE PHOSPHATASE"/>
    <property type="match status" value="1"/>
</dbReference>
<evidence type="ECO:0000313" key="5">
    <source>
        <dbReference type="EMBL" id="PZX12200.1"/>
    </source>
</evidence>
<keyword evidence="5" id="KW-0378">Hydrolase</keyword>
<evidence type="ECO:0000256" key="2">
    <source>
        <dbReference type="ARBA" id="ARBA00006171"/>
    </source>
</evidence>
<dbReference type="SFLD" id="SFLDS00003">
    <property type="entry name" value="Haloacid_Dehalogenase"/>
    <property type="match status" value="1"/>
</dbReference>
<dbReference type="OrthoDB" id="9797743at2"/>
<dbReference type="EMBL" id="QKZL01000026">
    <property type="protein sequence ID" value="PZX12200.1"/>
    <property type="molecule type" value="Genomic_DNA"/>
</dbReference>
<dbReference type="GO" id="GO:0046872">
    <property type="term" value="F:metal ion binding"/>
    <property type="evidence" value="ECO:0007669"/>
    <property type="project" value="UniProtKB-KW"/>
</dbReference>
<evidence type="ECO:0000256" key="4">
    <source>
        <dbReference type="ARBA" id="ARBA00022842"/>
    </source>
</evidence>
<comment type="cofactor">
    <cofactor evidence="1">
        <name>Mg(2+)</name>
        <dbReference type="ChEBI" id="CHEBI:18420"/>
    </cofactor>
</comment>
<dbReference type="PANTHER" id="PTHR46193:SF10">
    <property type="entry name" value="6-PHOSPHOGLUCONATE PHOSPHATASE"/>
    <property type="match status" value="1"/>
</dbReference>